<dbReference type="InterPro" id="IPR035919">
    <property type="entry name" value="EAL_sf"/>
</dbReference>
<evidence type="ECO:0000313" key="5">
    <source>
        <dbReference type="Proteomes" id="UP000603602"/>
    </source>
</evidence>
<evidence type="ECO:0000313" key="4">
    <source>
        <dbReference type="EMBL" id="MBD8502628.1"/>
    </source>
</evidence>
<dbReference type="CDD" id="cd01949">
    <property type="entry name" value="GGDEF"/>
    <property type="match status" value="1"/>
</dbReference>
<feature type="transmembrane region" description="Helical" evidence="1">
    <location>
        <begin position="188"/>
        <end position="211"/>
    </location>
</feature>
<dbReference type="InterPro" id="IPR001633">
    <property type="entry name" value="EAL_dom"/>
</dbReference>
<protein>
    <submittedName>
        <fullName evidence="4">EAL domain-containing protein</fullName>
    </submittedName>
</protein>
<feature type="domain" description="GGDEF" evidence="3">
    <location>
        <begin position="298"/>
        <end position="431"/>
    </location>
</feature>
<evidence type="ECO:0000259" key="3">
    <source>
        <dbReference type="PROSITE" id="PS50887"/>
    </source>
</evidence>
<dbReference type="Gene3D" id="3.20.20.450">
    <property type="entry name" value="EAL domain"/>
    <property type="match status" value="1"/>
</dbReference>
<keyword evidence="5" id="KW-1185">Reference proteome</keyword>
<dbReference type="SMART" id="SM00267">
    <property type="entry name" value="GGDEF"/>
    <property type="match status" value="1"/>
</dbReference>
<feature type="domain" description="EAL" evidence="2">
    <location>
        <begin position="440"/>
        <end position="694"/>
    </location>
</feature>
<dbReference type="PANTHER" id="PTHR44757:SF2">
    <property type="entry name" value="BIOFILM ARCHITECTURE MAINTENANCE PROTEIN MBAA"/>
    <property type="match status" value="1"/>
</dbReference>
<evidence type="ECO:0000256" key="1">
    <source>
        <dbReference type="SAM" id="Phobius"/>
    </source>
</evidence>
<keyword evidence="1" id="KW-0472">Membrane</keyword>
<dbReference type="PROSITE" id="PS50883">
    <property type="entry name" value="EAL"/>
    <property type="match status" value="1"/>
</dbReference>
<sequence>MSRPPTDAQPVRRLSLRRLSLWLALGAALALLLGVGVVATIAGSTLELAERGGQNTATARMEELRAVGNLERMIALGDQFQTETEPLRWRKLALTMQALALHPSLGDLVDEVGGATTAFDTATELLAMREAEIARPRVPDELARMAERREAFWLARRAQLEEAADRVAASIVREISQAANEISRGTRVVLAVTLGGALVAVLGGGALVVLMRRHLLAPLLKVSDVLADLRRGKDVEGNLPTVHSEELGEVVEAVGRLSATQRALERAALYDALTGLSNRYGLEARLEQAIGQARRQSRQLALMFLDLDRFKSVNDSLGHASGDALLRIIADRLSGCLREADLVARLGGDEFVVLLGDINGSADAGLVARKLLEAAARPVRIEGLELRSSVSIGICLFPDDGQDGGTLMKHADIAMYQAKAAGRAQFRFFEAAMNEAVVQRLRIESELRQALERNEFRLYFQPQMAPDGLRIVAAEALIRWQREDGTLISPAAFIPIAEESELISAIGAWVLRSACEQLADWQTRGFRNIRLAVNLSARQLRDPQLPGEVEHLLAQHRLDPALLELEVTESVAMEQPEVTIGNLQALKALGVSLAIDDFGTGYSSLSYLKLFPLDRLKLDRGFVSDIESDPNDAMICAATVGLAHSLRLELVAEGVESGAQHAFLCELGCDLLQGYHFHRPMPAGAFVVLLEHQHAPASPPGQG</sequence>
<dbReference type="SMART" id="SM00052">
    <property type="entry name" value="EAL"/>
    <property type="match status" value="1"/>
</dbReference>
<proteinExistence type="predicted"/>
<dbReference type="Proteomes" id="UP000603602">
    <property type="component" value="Unassembled WGS sequence"/>
</dbReference>
<dbReference type="Pfam" id="PF00990">
    <property type="entry name" value="GGDEF"/>
    <property type="match status" value="1"/>
</dbReference>
<evidence type="ECO:0000259" key="2">
    <source>
        <dbReference type="PROSITE" id="PS50883"/>
    </source>
</evidence>
<dbReference type="SUPFAM" id="SSF141868">
    <property type="entry name" value="EAL domain-like"/>
    <property type="match status" value="1"/>
</dbReference>
<name>A0ABR9B9F0_9RHOO</name>
<reference evidence="5" key="1">
    <citation type="submission" date="2023-07" db="EMBL/GenBank/DDBJ databases">
        <title>Thauera sp. CAU 1555 isolated from sand of Yaerae Beach.</title>
        <authorList>
            <person name="Kim W."/>
        </authorList>
    </citation>
    <scope>NUCLEOTIDE SEQUENCE [LARGE SCALE GENOMIC DNA]</scope>
    <source>
        <strain evidence="5">CAU 1555</strain>
    </source>
</reference>
<gene>
    <name evidence="4" type="ORF">IFO67_06995</name>
</gene>
<dbReference type="InterPro" id="IPR029787">
    <property type="entry name" value="Nucleotide_cyclase"/>
</dbReference>
<dbReference type="InterPro" id="IPR043128">
    <property type="entry name" value="Rev_trsase/Diguanyl_cyclase"/>
</dbReference>
<dbReference type="Pfam" id="PF00563">
    <property type="entry name" value="EAL"/>
    <property type="match status" value="1"/>
</dbReference>
<keyword evidence="1" id="KW-0812">Transmembrane</keyword>
<dbReference type="EMBL" id="JACYTO010000001">
    <property type="protein sequence ID" value="MBD8502628.1"/>
    <property type="molecule type" value="Genomic_DNA"/>
</dbReference>
<dbReference type="InterPro" id="IPR052155">
    <property type="entry name" value="Biofilm_reg_signaling"/>
</dbReference>
<dbReference type="Gene3D" id="3.30.70.270">
    <property type="match status" value="1"/>
</dbReference>
<dbReference type="PROSITE" id="PS50887">
    <property type="entry name" value="GGDEF"/>
    <property type="match status" value="1"/>
</dbReference>
<comment type="caution">
    <text evidence="4">The sequence shown here is derived from an EMBL/GenBank/DDBJ whole genome shotgun (WGS) entry which is preliminary data.</text>
</comment>
<dbReference type="CDD" id="cd01948">
    <property type="entry name" value="EAL"/>
    <property type="match status" value="1"/>
</dbReference>
<dbReference type="RefSeq" id="WP_187717396.1">
    <property type="nucleotide sequence ID" value="NZ_JACTAH010000001.1"/>
</dbReference>
<organism evidence="4 5">
    <name type="scientific">Thauera sedimentorum</name>
    <dbReference type="NCBI Taxonomy" id="2767595"/>
    <lineage>
        <taxon>Bacteria</taxon>
        <taxon>Pseudomonadati</taxon>
        <taxon>Pseudomonadota</taxon>
        <taxon>Betaproteobacteria</taxon>
        <taxon>Rhodocyclales</taxon>
        <taxon>Zoogloeaceae</taxon>
        <taxon>Thauera</taxon>
    </lineage>
</organism>
<dbReference type="InterPro" id="IPR000160">
    <property type="entry name" value="GGDEF_dom"/>
</dbReference>
<feature type="transmembrane region" description="Helical" evidence="1">
    <location>
        <begin position="21"/>
        <end position="42"/>
    </location>
</feature>
<dbReference type="SUPFAM" id="SSF55073">
    <property type="entry name" value="Nucleotide cyclase"/>
    <property type="match status" value="1"/>
</dbReference>
<dbReference type="PANTHER" id="PTHR44757">
    <property type="entry name" value="DIGUANYLATE CYCLASE DGCP"/>
    <property type="match status" value="1"/>
</dbReference>
<dbReference type="NCBIfam" id="TIGR00254">
    <property type="entry name" value="GGDEF"/>
    <property type="match status" value="1"/>
</dbReference>
<keyword evidence="1" id="KW-1133">Transmembrane helix</keyword>
<accession>A0ABR9B9F0</accession>